<proteinExistence type="predicted"/>
<organism evidence="2 3">
    <name type="scientific">Aplosporella prunicola CBS 121167</name>
    <dbReference type="NCBI Taxonomy" id="1176127"/>
    <lineage>
        <taxon>Eukaryota</taxon>
        <taxon>Fungi</taxon>
        <taxon>Dikarya</taxon>
        <taxon>Ascomycota</taxon>
        <taxon>Pezizomycotina</taxon>
        <taxon>Dothideomycetes</taxon>
        <taxon>Dothideomycetes incertae sedis</taxon>
        <taxon>Botryosphaeriales</taxon>
        <taxon>Aplosporellaceae</taxon>
        <taxon>Aplosporella</taxon>
    </lineage>
</organism>
<reference evidence="2" key="1">
    <citation type="journal article" date="2020" name="Stud. Mycol.">
        <title>101 Dothideomycetes genomes: a test case for predicting lifestyles and emergence of pathogens.</title>
        <authorList>
            <person name="Haridas S."/>
            <person name="Albert R."/>
            <person name="Binder M."/>
            <person name="Bloem J."/>
            <person name="Labutti K."/>
            <person name="Salamov A."/>
            <person name="Andreopoulos B."/>
            <person name="Baker S."/>
            <person name="Barry K."/>
            <person name="Bills G."/>
            <person name="Bluhm B."/>
            <person name="Cannon C."/>
            <person name="Castanera R."/>
            <person name="Culley D."/>
            <person name="Daum C."/>
            <person name="Ezra D."/>
            <person name="Gonzalez J."/>
            <person name="Henrissat B."/>
            <person name="Kuo A."/>
            <person name="Liang C."/>
            <person name="Lipzen A."/>
            <person name="Lutzoni F."/>
            <person name="Magnuson J."/>
            <person name="Mondo S."/>
            <person name="Nolan M."/>
            <person name="Ohm R."/>
            <person name="Pangilinan J."/>
            <person name="Park H.-J."/>
            <person name="Ramirez L."/>
            <person name="Alfaro M."/>
            <person name="Sun H."/>
            <person name="Tritt A."/>
            <person name="Yoshinaga Y."/>
            <person name="Zwiers L.-H."/>
            <person name="Turgeon B."/>
            <person name="Goodwin S."/>
            <person name="Spatafora J."/>
            <person name="Crous P."/>
            <person name="Grigoriev I."/>
        </authorList>
    </citation>
    <scope>NUCLEOTIDE SEQUENCE</scope>
    <source>
        <strain evidence="2">CBS 121167</strain>
    </source>
</reference>
<keyword evidence="3" id="KW-1185">Reference proteome</keyword>
<gene>
    <name evidence="2" type="ORF">K452DRAFT_316547</name>
</gene>
<protein>
    <submittedName>
        <fullName evidence="2">Uncharacterized protein</fullName>
    </submittedName>
</protein>
<evidence type="ECO:0000313" key="2">
    <source>
        <dbReference type="EMBL" id="KAF2144575.1"/>
    </source>
</evidence>
<accession>A0A6A6BMT6</accession>
<name>A0A6A6BMT6_9PEZI</name>
<feature type="compositionally biased region" description="Acidic residues" evidence="1">
    <location>
        <begin position="312"/>
        <end position="348"/>
    </location>
</feature>
<dbReference type="EMBL" id="ML995479">
    <property type="protein sequence ID" value="KAF2144575.1"/>
    <property type="molecule type" value="Genomic_DNA"/>
</dbReference>
<evidence type="ECO:0000313" key="3">
    <source>
        <dbReference type="Proteomes" id="UP000799438"/>
    </source>
</evidence>
<sequence>MTFPDVTPVMGIPQTSPAVFCTSLQADTITVSVTVPMPASTFPAVTVDSVRTVSVDIPAAVSISTVNVPTTVMGPSVVVTDTLVTTSMVTLPAPPAPPADVFTVTVTTTLCPDMPVPPMLPVASNVPEEPYGETGVPDVNAASVSPSPPETSILTLPLFPSTDVPEEPYGRTGVPDVVPFETTTMMLDVTVPVEPTTTTTMTSSVNVQPMPAVPMTTLSTTTVLTTVGSVVRTVEVVSTRTTMVVPEMSILPVSSPLLMRPAAPSTTVVVGVPVVNDVSTSTYNSDVPSTLITAARESTPTEYGGLPNVVDVVEEDDEEEEDDGDEYGGDDSDDVDNDMDNDMDDDSK</sequence>
<dbReference type="Proteomes" id="UP000799438">
    <property type="component" value="Unassembled WGS sequence"/>
</dbReference>
<dbReference type="GeneID" id="54301475"/>
<dbReference type="RefSeq" id="XP_033400287.1">
    <property type="nucleotide sequence ID" value="XM_033543978.1"/>
</dbReference>
<feature type="region of interest" description="Disordered" evidence="1">
    <location>
        <begin position="296"/>
        <end position="348"/>
    </location>
</feature>
<evidence type="ECO:0000256" key="1">
    <source>
        <dbReference type="SAM" id="MobiDB-lite"/>
    </source>
</evidence>
<dbReference type="AlphaFoldDB" id="A0A6A6BMT6"/>